<dbReference type="EMBL" id="AP019307">
    <property type="protein sequence ID" value="BBH17815.1"/>
    <property type="molecule type" value="Genomic_DNA"/>
</dbReference>
<feature type="domain" description="ABC transmembrane type-2" evidence="10">
    <location>
        <begin position="27"/>
        <end position="250"/>
    </location>
</feature>
<feature type="transmembrane region" description="Helical" evidence="9">
    <location>
        <begin position="171"/>
        <end position="191"/>
    </location>
</feature>
<evidence type="ECO:0000259" key="10">
    <source>
        <dbReference type="PROSITE" id="PS51012"/>
    </source>
</evidence>
<protein>
    <recommendedName>
        <fullName evidence="9">Transport permease protein</fullName>
    </recommendedName>
</protein>
<keyword evidence="8" id="KW-0046">Antibiotic resistance</keyword>
<dbReference type="KEGG" id="nbe:Back2_21020"/>
<dbReference type="AlphaFoldDB" id="A0A3G9IP30"/>
<feature type="transmembrane region" description="Helical" evidence="9">
    <location>
        <begin position="140"/>
        <end position="164"/>
    </location>
</feature>
<evidence type="ECO:0000256" key="7">
    <source>
        <dbReference type="ARBA" id="ARBA00023136"/>
    </source>
</evidence>
<evidence type="ECO:0000256" key="8">
    <source>
        <dbReference type="ARBA" id="ARBA00023251"/>
    </source>
</evidence>
<name>A0A3G9IP30_9ACTN</name>
<evidence type="ECO:0000256" key="6">
    <source>
        <dbReference type="ARBA" id="ARBA00022989"/>
    </source>
</evidence>
<accession>A0A3G9IP30</accession>
<keyword evidence="7 9" id="KW-0472">Membrane</keyword>
<organism evidence="11 12">
    <name type="scientific">Nocardioides baekrokdamisoli</name>
    <dbReference type="NCBI Taxonomy" id="1804624"/>
    <lineage>
        <taxon>Bacteria</taxon>
        <taxon>Bacillati</taxon>
        <taxon>Actinomycetota</taxon>
        <taxon>Actinomycetes</taxon>
        <taxon>Propionibacteriales</taxon>
        <taxon>Nocardioidaceae</taxon>
        <taxon>Nocardioides</taxon>
    </lineage>
</organism>
<comment type="similarity">
    <text evidence="2 9">Belongs to the ABC-2 integral membrane protein family.</text>
</comment>
<feature type="transmembrane region" description="Helical" evidence="9">
    <location>
        <begin position="105"/>
        <end position="134"/>
    </location>
</feature>
<feature type="transmembrane region" description="Helical" evidence="9">
    <location>
        <begin position="67"/>
        <end position="84"/>
    </location>
</feature>
<keyword evidence="5 9" id="KW-0812">Transmembrane</keyword>
<keyword evidence="12" id="KW-1185">Reference proteome</keyword>
<dbReference type="InterPro" id="IPR000412">
    <property type="entry name" value="ABC_2_transport"/>
</dbReference>
<comment type="subcellular location">
    <subcellularLocation>
        <location evidence="1 9">Cell membrane</location>
        <topology evidence="1 9">Multi-pass membrane protein</topology>
    </subcellularLocation>
</comment>
<dbReference type="PIRSF" id="PIRSF006648">
    <property type="entry name" value="DrrB"/>
    <property type="match status" value="1"/>
</dbReference>
<dbReference type="GO" id="GO:0046677">
    <property type="term" value="P:response to antibiotic"/>
    <property type="evidence" value="ECO:0007669"/>
    <property type="project" value="UniProtKB-KW"/>
</dbReference>
<dbReference type="PROSITE" id="PS51012">
    <property type="entry name" value="ABC_TM2"/>
    <property type="match status" value="1"/>
</dbReference>
<keyword evidence="4 9" id="KW-1003">Cell membrane</keyword>
<feature type="transmembrane region" description="Helical" evidence="9">
    <location>
        <begin position="29"/>
        <end position="47"/>
    </location>
</feature>
<feature type="transmembrane region" description="Helical" evidence="9">
    <location>
        <begin position="229"/>
        <end position="247"/>
    </location>
</feature>
<dbReference type="GO" id="GO:0043190">
    <property type="term" value="C:ATP-binding cassette (ABC) transporter complex"/>
    <property type="evidence" value="ECO:0007669"/>
    <property type="project" value="InterPro"/>
</dbReference>
<dbReference type="PANTHER" id="PTHR30294">
    <property type="entry name" value="MEMBRANE COMPONENT OF ABC TRANSPORTER YHHJ-RELATED"/>
    <property type="match status" value="1"/>
</dbReference>
<dbReference type="OrthoDB" id="9776218at2"/>
<keyword evidence="6 9" id="KW-1133">Transmembrane helix</keyword>
<dbReference type="InterPro" id="IPR051449">
    <property type="entry name" value="ABC-2_transporter_component"/>
</dbReference>
<evidence type="ECO:0000313" key="12">
    <source>
        <dbReference type="Proteomes" id="UP000271573"/>
    </source>
</evidence>
<dbReference type="GO" id="GO:0140359">
    <property type="term" value="F:ABC-type transporter activity"/>
    <property type="evidence" value="ECO:0007669"/>
    <property type="project" value="InterPro"/>
</dbReference>
<dbReference type="Pfam" id="PF01061">
    <property type="entry name" value="ABC2_membrane"/>
    <property type="match status" value="1"/>
</dbReference>
<gene>
    <name evidence="11" type="ORF">Back2_21020</name>
</gene>
<evidence type="ECO:0000256" key="2">
    <source>
        <dbReference type="ARBA" id="ARBA00007783"/>
    </source>
</evidence>
<dbReference type="InterPro" id="IPR013525">
    <property type="entry name" value="ABC2_TM"/>
</dbReference>
<evidence type="ECO:0000256" key="4">
    <source>
        <dbReference type="ARBA" id="ARBA00022475"/>
    </source>
</evidence>
<dbReference type="RefSeq" id="WP_125569210.1">
    <property type="nucleotide sequence ID" value="NZ_AP019307.1"/>
</dbReference>
<dbReference type="Proteomes" id="UP000271573">
    <property type="component" value="Chromosome"/>
</dbReference>
<proteinExistence type="inferred from homology"/>
<evidence type="ECO:0000256" key="1">
    <source>
        <dbReference type="ARBA" id="ARBA00004651"/>
    </source>
</evidence>
<sequence>MSGVSGPVRRTLAVALRVLQQVRRDPRTIALLVVVPCVLMTLLWWMFKDVPTFGQQGTFERLGPDLLAIFPFIVMFLVTSVTTLRERSSGTLERLLAMPLGRLDFLLGYGIAFGVLAALQSAAAVGVSVGLLGLTIHGHVWLLMIVAVADAVLGCALGLFVSAFARTEFQAVQFMPAVVIPQILLCGLFVARDSLPGVLHGLSNVLPLSYAVAAMQKLTAGSDAVGGDLAIIAAYALGCLALGAITLRRRTP</sequence>
<evidence type="ECO:0000313" key="11">
    <source>
        <dbReference type="EMBL" id="BBH17815.1"/>
    </source>
</evidence>
<evidence type="ECO:0000256" key="5">
    <source>
        <dbReference type="ARBA" id="ARBA00022692"/>
    </source>
</evidence>
<reference evidence="11 12" key="1">
    <citation type="submission" date="2018-11" db="EMBL/GenBank/DDBJ databases">
        <title>Complete genome sequence of Nocardioides baekrokdamisoli strain KCTC 39748.</title>
        <authorList>
            <person name="Kang S.W."/>
            <person name="Lee K.C."/>
            <person name="Kim K.K."/>
            <person name="Kim J.S."/>
            <person name="Kim D.S."/>
            <person name="Ko S.H."/>
            <person name="Yang S.H."/>
            <person name="Shin Y.K."/>
            <person name="Lee J.S."/>
        </authorList>
    </citation>
    <scope>NUCLEOTIDE SEQUENCE [LARGE SCALE GENOMIC DNA]</scope>
    <source>
        <strain evidence="11 12">KCTC 39748</strain>
    </source>
</reference>
<dbReference type="InterPro" id="IPR047817">
    <property type="entry name" value="ABC2_TM_bact-type"/>
</dbReference>
<evidence type="ECO:0000256" key="9">
    <source>
        <dbReference type="RuleBase" id="RU361157"/>
    </source>
</evidence>
<dbReference type="PANTHER" id="PTHR30294:SF38">
    <property type="entry name" value="TRANSPORT PERMEASE PROTEIN"/>
    <property type="match status" value="1"/>
</dbReference>
<evidence type="ECO:0000256" key="3">
    <source>
        <dbReference type="ARBA" id="ARBA00022448"/>
    </source>
</evidence>
<keyword evidence="3 9" id="KW-0813">Transport</keyword>